<reference evidence="2 3" key="1">
    <citation type="submission" date="2015-04" db="EMBL/GenBank/DDBJ databases">
        <authorList>
            <person name="Syromyatnikov M.Y."/>
            <person name="Popov V.N."/>
        </authorList>
    </citation>
    <scope>NUCLEOTIDE SEQUENCE [LARGE SCALE GENOMIC DNA]</scope>
</reference>
<name>A0A1J1I2Q1_9DIPT</name>
<keyword evidence="1" id="KW-0812">Transmembrane</keyword>
<feature type="transmembrane region" description="Helical" evidence="1">
    <location>
        <begin position="51"/>
        <end position="70"/>
    </location>
</feature>
<accession>A0A1J1I2Q1</accession>
<evidence type="ECO:0000313" key="3">
    <source>
        <dbReference type="Proteomes" id="UP000183832"/>
    </source>
</evidence>
<dbReference type="AlphaFoldDB" id="A0A1J1I2Q1"/>
<gene>
    <name evidence="2" type="ORF">CLUMA_CG008059</name>
</gene>
<sequence length="97" mass="11366">MSKASNNSEHSWFESETLRYWKYVSVFGILLVNVINEIINPSIDFEMHYSSLSAILVFCSAFWIFVIFVLQKDARNVIFKKSGVVHERFNQLTEQNI</sequence>
<keyword evidence="1" id="KW-1133">Transmembrane helix</keyword>
<dbReference type="EMBL" id="CVRI01000039">
    <property type="protein sequence ID" value="CRK94557.1"/>
    <property type="molecule type" value="Genomic_DNA"/>
</dbReference>
<keyword evidence="3" id="KW-1185">Reference proteome</keyword>
<protein>
    <submittedName>
        <fullName evidence="2">CLUMA_CG008059, isoform A</fullName>
    </submittedName>
</protein>
<organism evidence="2 3">
    <name type="scientific">Clunio marinus</name>
    <dbReference type="NCBI Taxonomy" id="568069"/>
    <lineage>
        <taxon>Eukaryota</taxon>
        <taxon>Metazoa</taxon>
        <taxon>Ecdysozoa</taxon>
        <taxon>Arthropoda</taxon>
        <taxon>Hexapoda</taxon>
        <taxon>Insecta</taxon>
        <taxon>Pterygota</taxon>
        <taxon>Neoptera</taxon>
        <taxon>Endopterygota</taxon>
        <taxon>Diptera</taxon>
        <taxon>Nematocera</taxon>
        <taxon>Chironomoidea</taxon>
        <taxon>Chironomidae</taxon>
        <taxon>Clunio</taxon>
    </lineage>
</organism>
<keyword evidence="1" id="KW-0472">Membrane</keyword>
<dbReference type="Proteomes" id="UP000183832">
    <property type="component" value="Unassembled WGS sequence"/>
</dbReference>
<evidence type="ECO:0000256" key="1">
    <source>
        <dbReference type="SAM" id="Phobius"/>
    </source>
</evidence>
<feature type="transmembrane region" description="Helical" evidence="1">
    <location>
        <begin position="20"/>
        <end position="39"/>
    </location>
</feature>
<evidence type="ECO:0000313" key="2">
    <source>
        <dbReference type="EMBL" id="CRK94557.1"/>
    </source>
</evidence>
<proteinExistence type="predicted"/>